<dbReference type="Pfam" id="PF13281">
    <property type="entry name" value="MAP3K_TRAF_bd"/>
    <property type="match status" value="1"/>
</dbReference>
<evidence type="ECO:0000256" key="10">
    <source>
        <dbReference type="ARBA" id="ARBA00022842"/>
    </source>
</evidence>
<dbReference type="Gene3D" id="1.10.510.10">
    <property type="entry name" value="Transferase(Phosphotransferase) domain 1"/>
    <property type="match status" value="1"/>
</dbReference>
<dbReference type="InterPro" id="IPR008271">
    <property type="entry name" value="Ser/Thr_kinase_AS"/>
</dbReference>
<comment type="similarity">
    <text evidence="2">Belongs to the protein kinase superfamily. STE Ser/Thr protein kinase family. MAP kinase kinase kinase subfamily.</text>
</comment>
<dbReference type="InterPro" id="IPR046873">
    <property type="entry name" value="HisK-N-like"/>
</dbReference>
<dbReference type="EMBL" id="CAJEWN010000047">
    <property type="protein sequence ID" value="CAD2151191.1"/>
    <property type="molecule type" value="Genomic_DNA"/>
</dbReference>
<dbReference type="PROSITE" id="PS00107">
    <property type="entry name" value="PROTEIN_KINASE_ATP"/>
    <property type="match status" value="1"/>
</dbReference>
<comment type="catalytic activity">
    <reaction evidence="13">
        <text>L-seryl-[protein] + ATP = O-phospho-L-seryl-[protein] + ADP + H(+)</text>
        <dbReference type="Rhea" id="RHEA:17989"/>
        <dbReference type="Rhea" id="RHEA-COMP:9863"/>
        <dbReference type="Rhea" id="RHEA-COMP:11604"/>
        <dbReference type="ChEBI" id="CHEBI:15378"/>
        <dbReference type="ChEBI" id="CHEBI:29999"/>
        <dbReference type="ChEBI" id="CHEBI:30616"/>
        <dbReference type="ChEBI" id="CHEBI:83421"/>
        <dbReference type="ChEBI" id="CHEBI:456216"/>
        <dbReference type="EC" id="2.7.11.25"/>
    </reaction>
</comment>
<keyword evidence="9 14" id="KW-0067">ATP-binding</keyword>
<gene>
    <name evidence="17" type="ORF">MENT_LOCUS10316</name>
</gene>
<evidence type="ECO:0000256" key="5">
    <source>
        <dbReference type="ARBA" id="ARBA00022679"/>
    </source>
</evidence>
<feature type="compositionally biased region" description="Acidic residues" evidence="15">
    <location>
        <begin position="539"/>
        <end position="555"/>
    </location>
</feature>
<feature type="compositionally biased region" description="Low complexity" evidence="15">
    <location>
        <begin position="1607"/>
        <end position="1623"/>
    </location>
</feature>
<dbReference type="InterPro" id="IPR043969">
    <property type="entry name" value="MAP3K_PH"/>
</dbReference>
<dbReference type="Pfam" id="PF00069">
    <property type="entry name" value="Pkinase"/>
    <property type="match status" value="1"/>
</dbReference>
<keyword evidence="4" id="KW-0723">Serine/threonine-protein kinase</keyword>
<evidence type="ECO:0000256" key="4">
    <source>
        <dbReference type="ARBA" id="ARBA00022527"/>
    </source>
</evidence>
<dbReference type="InterPro" id="IPR025136">
    <property type="entry name" value="MAP3K_TRAF-bd"/>
</dbReference>
<comment type="catalytic activity">
    <reaction evidence="12">
        <text>L-threonyl-[protein] + ATP = O-phospho-L-threonyl-[protein] + ADP + H(+)</text>
        <dbReference type="Rhea" id="RHEA:46608"/>
        <dbReference type="Rhea" id="RHEA-COMP:11060"/>
        <dbReference type="Rhea" id="RHEA-COMP:11605"/>
        <dbReference type="ChEBI" id="CHEBI:15378"/>
        <dbReference type="ChEBI" id="CHEBI:30013"/>
        <dbReference type="ChEBI" id="CHEBI:30616"/>
        <dbReference type="ChEBI" id="CHEBI:61977"/>
        <dbReference type="ChEBI" id="CHEBI:456216"/>
        <dbReference type="EC" id="2.7.11.25"/>
    </reaction>
</comment>
<dbReference type="GO" id="GO:0004709">
    <property type="term" value="F:MAP kinase kinase kinase activity"/>
    <property type="evidence" value="ECO:0007669"/>
    <property type="project" value="UniProtKB-EC"/>
</dbReference>
<dbReference type="SUPFAM" id="SSF56112">
    <property type="entry name" value="Protein kinase-like (PK-like)"/>
    <property type="match status" value="1"/>
</dbReference>
<dbReference type="InterPro" id="IPR000719">
    <property type="entry name" value="Prot_kinase_dom"/>
</dbReference>
<reference evidence="17 18" key="1">
    <citation type="submission" date="2020-08" db="EMBL/GenBank/DDBJ databases">
        <authorList>
            <person name="Koutsovoulos G."/>
            <person name="Danchin GJ E."/>
        </authorList>
    </citation>
    <scope>NUCLEOTIDE SEQUENCE [LARGE SCALE GENOMIC DNA]</scope>
</reference>
<dbReference type="SUPFAM" id="SSF47769">
    <property type="entry name" value="SAM/Pointed domain"/>
    <property type="match status" value="1"/>
</dbReference>
<feature type="compositionally biased region" description="Polar residues" evidence="15">
    <location>
        <begin position="991"/>
        <end position="1030"/>
    </location>
</feature>
<dbReference type="OrthoDB" id="275301at2759"/>
<evidence type="ECO:0000256" key="9">
    <source>
        <dbReference type="ARBA" id="ARBA00022840"/>
    </source>
</evidence>
<proteinExistence type="inferred from homology"/>
<dbReference type="PANTHER" id="PTHR11584">
    <property type="entry name" value="SERINE/THREONINE PROTEIN KINASE"/>
    <property type="match status" value="1"/>
</dbReference>
<keyword evidence="10" id="KW-0460">Magnesium</keyword>
<dbReference type="InterPro" id="IPR017441">
    <property type="entry name" value="Protein_kinase_ATP_BS"/>
</dbReference>
<evidence type="ECO:0000259" key="16">
    <source>
        <dbReference type="PROSITE" id="PS50011"/>
    </source>
</evidence>
<dbReference type="PROSITE" id="PS00108">
    <property type="entry name" value="PROTEIN_KINASE_ST"/>
    <property type="match status" value="1"/>
</dbReference>
<evidence type="ECO:0000256" key="11">
    <source>
        <dbReference type="ARBA" id="ARBA00023054"/>
    </source>
</evidence>
<dbReference type="InterPro" id="IPR046872">
    <property type="entry name" value="DRHyd-ASK"/>
</dbReference>
<comment type="cofactor">
    <cofactor evidence="1">
        <name>Mg(2+)</name>
        <dbReference type="ChEBI" id="CHEBI:18420"/>
    </cofactor>
</comment>
<accession>A0A6V7UBW5</accession>
<dbReference type="Pfam" id="PF20302">
    <property type="entry name" value="HisK-N-like"/>
    <property type="match status" value="1"/>
</dbReference>
<keyword evidence="11" id="KW-0175">Coiled coil</keyword>
<evidence type="ECO:0000256" key="1">
    <source>
        <dbReference type="ARBA" id="ARBA00001946"/>
    </source>
</evidence>
<keyword evidence="7 14" id="KW-0547">Nucleotide-binding</keyword>
<dbReference type="InterPro" id="IPR013761">
    <property type="entry name" value="SAM/pointed_sf"/>
</dbReference>
<feature type="domain" description="Protein kinase" evidence="16">
    <location>
        <begin position="688"/>
        <end position="949"/>
    </location>
</feature>
<evidence type="ECO:0000256" key="6">
    <source>
        <dbReference type="ARBA" id="ARBA00022723"/>
    </source>
</evidence>
<keyword evidence="5" id="KW-0808">Transferase</keyword>
<feature type="binding site" evidence="14">
    <location>
        <position position="717"/>
    </location>
    <ligand>
        <name>ATP</name>
        <dbReference type="ChEBI" id="CHEBI:30616"/>
    </ligand>
</feature>
<dbReference type="Proteomes" id="UP000580250">
    <property type="component" value="Unassembled WGS sequence"/>
</dbReference>
<comment type="caution">
    <text evidence="17">The sequence shown here is derived from an EMBL/GenBank/DDBJ whole genome shotgun (WGS) entry which is preliminary data.</text>
</comment>
<evidence type="ECO:0000256" key="14">
    <source>
        <dbReference type="PROSITE-ProRule" id="PRU10141"/>
    </source>
</evidence>
<evidence type="ECO:0000256" key="7">
    <source>
        <dbReference type="ARBA" id="ARBA00022741"/>
    </source>
</evidence>
<feature type="region of interest" description="Disordered" evidence="15">
    <location>
        <begin position="528"/>
        <end position="555"/>
    </location>
</feature>
<organism evidence="17 18">
    <name type="scientific">Meloidogyne enterolobii</name>
    <name type="common">Root-knot nematode worm</name>
    <name type="synonym">Meloidogyne mayaguensis</name>
    <dbReference type="NCBI Taxonomy" id="390850"/>
    <lineage>
        <taxon>Eukaryota</taxon>
        <taxon>Metazoa</taxon>
        <taxon>Ecdysozoa</taxon>
        <taxon>Nematoda</taxon>
        <taxon>Chromadorea</taxon>
        <taxon>Rhabditida</taxon>
        <taxon>Tylenchina</taxon>
        <taxon>Tylenchomorpha</taxon>
        <taxon>Tylenchoidea</taxon>
        <taxon>Meloidogynidae</taxon>
        <taxon>Meloidogyninae</taxon>
        <taxon>Meloidogyne</taxon>
    </lineage>
</organism>
<name>A0A6V7UBW5_MELEN</name>
<dbReference type="PANTHER" id="PTHR11584:SF394">
    <property type="entry name" value="APOPTOTIC SIGNAL-REGULATING KINASE 1, ISOFORM C"/>
    <property type="match status" value="1"/>
</dbReference>
<keyword evidence="8" id="KW-0418">Kinase</keyword>
<evidence type="ECO:0000256" key="15">
    <source>
        <dbReference type="SAM" id="MobiDB-lite"/>
    </source>
</evidence>
<dbReference type="Pfam" id="PF20309">
    <property type="entry name" value="DRHyd-ASK"/>
    <property type="match status" value="1"/>
</dbReference>
<dbReference type="GO" id="GO:0005524">
    <property type="term" value="F:ATP binding"/>
    <property type="evidence" value="ECO:0007669"/>
    <property type="project" value="UniProtKB-UniRule"/>
</dbReference>
<evidence type="ECO:0000256" key="8">
    <source>
        <dbReference type="ARBA" id="ARBA00022777"/>
    </source>
</evidence>
<dbReference type="Pfam" id="PF19039">
    <property type="entry name" value="ASK_PH"/>
    <property type="match status" value="1"/>
</dbReference>
<dbReference type="InterPro" id="IPR011009">
    <property type="entry name" value="Kinase-like_dom_sf"/>
</dbReference>
<dbReference type="PROSITE" id="PS50011">
    <property type="entry name" value="PROTEIN_KINASE_DOM"/>
    <property type="match status" value="1"/>
</dbReference>
<evidence type="ECO:0000256" key="12">
    <source>
        <dbReference type="ARBA" id="ARBA00047559"/>
    </source>
</evidence>
<evidence type="ECO:0000256" key="13">
    <source>
        <dbReference type="ARBA" id="ARBA00048329"/>
    </source>
</evidence>
<evidence type="ECO:0000313" key="17">
    <source>
        <dbReference type="EMBL" id="CAD2151191.1"/>
    </source>
</evidence>
<sequence length="1639" mass="182327">MDFVQSIDSSSRVIPSSSAFYNNVTSSSTTKTQPNINEQQRLGGSLRRLKTVLVIDKKVQKFLKVREMACQDIEAVSAALNVNLQLIDFDRLDFGESSTLDNFYNADIALIDFSITHQQPSLCYHVGVRESMGQTYNIIIMCCSPPDIPDDQKCEMQIEALKRTLTQCSLIVYFLAKEDGGSTLPPVLLSADRSSKLGCFERHELKYQKMLKKGRSDSFGTFADRIKQVLNNVTIEANAHAREKFLSDLRKVRDIDSHREQCKFLERMRTRLDNPDVLSVDTVHQFLLCLRDTQDYDGIIGMIDDLERIDQKQITHAQAVRFLYAFALNRRNKNGDRDKALTTVEQIMDSSGNQMVSPDVICLAGRVYKDKFISSGYEDKQALDKAIEWYRKAFNLSPLEYSGINLTTMLRARGETFENSPELQQIGLVLNSLLGRKGALANLTDYWDVATFFEVSVLAEDYNKACQAAEKMAMLKPPVWFLKSTMENIKLINRCTATLQLSPVERDKKTFLFWTEFFMEAIDSQKPPINQSKKRENVDTDDNEEEDDDEATEEELVSTSTRFPVLIQELNKTLTPSYLNVNRDNIILYHVLKESQKKREDLNLTDGVHRWEFKANNIKAVSASKRDDRSMFLYVYENSDDFNLTFPSAIHCQRMITQILAMDGGAERNILASVETDSLKFEYEVDSNRERIVLGRGTYGIVYAARDVTSQRSIVVKEIEVKNEEEVQPLMEEIQLHSTLSHDNIVKYLGSKLDKRESGSFFLIFMEQVPGGSLSSLIRSKWGPLDNLQTMAIYARQILEGLKYLHSQKIVHRDIKGENVLVNTYSGLCKISDFGTCKRLAGLNPVTDTFKGTLQYMAPEVITGGQRGYGPAADIWSFGATLIEMVTGKPPFIELGIPEAAVFKVGMHGMHPPIPGHLGDLATNFIKSCFKPDPSERPTAAELLNDPFILQYFGNSNRGTSSKKRIDGAPPVKHPSKFYRSASHMGGMTASGATVSASISETGSSKPSNKQHQQQSSSRNLSPVTTSNNINTSTAVTSLHISPMIATKRGSCGTTLENNRSTGSGGGGGIIGRLGHERNLKLRIEPCLSTPSSLGHSGPSSANPILISTASTCFCTLPFSTSVSPKLTPSSGIFCSSSTTASSSLLSLEATSQQPFTQIQTCGSGCAASGQQQYQHHQMRVCSAHPRQQPSSPLAIPHVSQPASPVRDFQTPLTASPSFGSESGPFIAGISPSTALSIPEENSLCNFFFTLQKEGERRATLLLMLEQHETQIIEKWHEQLSLEIGVDELIISKASLTQLLQGLRLFILPKEGGGGWEMAAEHLQNTLSTISQQNLSPRQEPGAPINQLIIALYLFPTTVQPLLKLQKIKPHWMFTLDDLIRNAVQQALRLLKPEEQQQTAIPEQQQQQQSFIQQQMPPVCCIDANNRQQQQQSSPSIIPPSGGASSSSLSSYSEQIKLLCDELIAVEKRLLGVLEAAFSDRQERIRTFCNVAASSSSNHLQEQNNLLISSLNEDSGIGSGGTLTTNTTTGDVDCEGDESIRDWLRRIGCDLTSILLIESECYTKRDLLELVTREELIRLGIRGGIACRIWRHIVRSRMDRSNFKVLSPTSPTTTTNSICNTPPLTFGSSTFSSRNQQRH</sequence>
<dbReference type="SMART" id="SM00220">
    <property type="entry name" value="S_TKc"/>
    <property type="match status" value="1"/>
</dbReference>
<evidence type="ECO:0000256" key="2">
    <source>
        <dbReference type="ARBA" id="ARBA00006529"/>
    </source>
</evidence>
<feature type="compositionally biased region" description="Polar residues" evidence="15">
    <location>
        <begin position="1626"/>
        <end position="1639"/>
    </location>
</feature>
<dbReference type="Gene3D" id="3.30.200.20">
    <property type="entry name" value="Phosphorylase Kinase, domain 1"/>
    <property type="match status" value="1"/>
</dbReference>
<dbReference type="GO" id="GO:0046872">
    <property type="term" value="F:metal ion binding"/>
    <property type="evidence" value="ECO:0007669"/>
    <property type="project" value="UniProtKB-KW"/>
</dbReference>
<protein>
    <recommendedName>
        <fullName evidence="3">mitogen-activated protein kinase kinase kinase</fullName>
        <ecNumber evidence="3">2.7.11.25</ecNumber>
    </recommendedName>
</protein>
<feature type="region of interest" description="Disordered" evidence="15">
    <location>
        <begin position="1605"/>
        <end position="1639"/>
    </location>
</feature>
<feature type="region of interest" description="Disordered" evidence="15">
    <location>
        <begin position="955"/>
        <end position="1030"/>
    </location>
</feature>
<evidence type="ECO:0000313" key="18">
    <source>
        <dbReference type="Proteomes" id="UP000580250"/>
    </source>
</evidence>
<evidence type="ECO:0000256" key="3">
    <source>
        <dbReference type="ARBA" id="ARBA00012406"/>
    </source>
</evidence>
<keyword evidence="6" id="KW-0479">Metal-binding</keyword>
<dbReference type="EC" id="2.7.11.25" evidence="3"/>